<keyword evidence="11" id="KW-0220">Diaminopimelate biosynthesis</keyword>
<dbReference type="SMART" id="SM00859">
    <property type="entry name" value="Semialdhyde_dh"/>
    <property type="match status" value="1"/>
</dbReference>
<name>A0A2J0L1J3_9BACT</name>
<organism evidence="19 20">
    <name type="scientific">Candidatus Aquitaenariimonas noxiae</name>
    <dbReference type="NCBI Taxonomy" id="1974741"/>
    <lineage>
        <taxon>Bacteria</taxon>
        <taxon>Pseudomonadati</taxon>
        <taxon>Candidatus Omnitrophota</taxon>
        <taxon>Candidatus Aquitaenariimonas</taxon>
    </lineage>
</organism>
<evidence type="ECO:0000256" key="12">
    <source>
        <dbReference type="ARBA" id="ARBA00023002"/>
    </source>
</evidence>
<dbReference type="EC" id="1.2.1.11" evidence="7 16"/>
<evidence type="ECO:0000256" key="8">
    <source>
        <dbReference type="ARBA" id="ARBA00022605"/>
    </source>
</evidence>
<dbReference type="CDD" id="cd18131">
    <property type="entry name" value="ASADH_C_bac_euk_like"/>
    <property type="match status" value="1"/>
</dbReference>
<comment type="subunit">
    <text evidence="6">Homodimer.</text>
</comment>
<dbReference type="Gene3D" id="3.30.360.10">
    <property type="entry name" value="Dihydrodipicolinate Reductase, domain 2"/>
    <property type="match status" value="1"/>
</dbReference>
<dbReference type="AlphaFoldDB" id="A0A2J0L1J3"/>
<dbReference type="GO" id="GO:0050661">
    <property type="term" value="F:NADP binding"/>
    <property type="evidence" value="ECO:0007669"/>
    <property type="project" value="InterPro"/>
</dbReference>
<evidence type="ECO:0000313" key="19">
    <source>
        <dbReference type="EMBL" id="PIU41126.1"/>
    </source>
</evidence>
<evidence type="ECO:0000256" key="9">
    <source>
        <dbReference type="ARBA" id="ARBA00022697"/>
    </source>
</evidence>
<evidence type="ECO:0000256" key="3">
    <source>
        <dbReference type="ARBA" id="ARBA00005076"/>
    </source>
</evidence>
<dbReference type="InterPro" id="IPR000319">
    <property type="entry name" value="Asp-semialdehyde_DH_CS"/>
</dbReference>
<evidence type="ECO:0000256" key="6">
    <source>
        <dbReference type="ARBA" id="ARBA00011738"/>
    </source>
</evidence>
<evidence type="ECO:0000256" key="1">
    <source>
        <dbReference type="ARBA" id="ARBA00002492"/>
    </source>
</evidence>
<dbReference type="GO" id="GO:0009086">
    <property type="term" value="P:methionine biosynthetic process"/>
    <property type="evidence" value="ECO:0007669"/>
    <property type="project" value="UniProtKB-UniRule"/>
</dbReference>
<dbReference type="NCBIfam" id="NF011456">
    <property type="entry name" value="PRK14874.1"/>
    <property type="match status" value="1"/>
</dbReference>
<dbReference type="GO" id="GO:0009089">
    <property type="term" value="P:lysine biosynthetic process via diaminopimelate"/>
    <property type="evidence" value="ECO:0007669"/>
    <property type="project" value="UniProtKB-UniRule"/>
</dbReference>
<comment type="pathway">
    <text evidence="2">Amino-acid biosynthesis; L-methionine biosynthesis via de novo pathway; L-homoserine from L-aspartate: step 2/3.</text>
</comment>
<dbReference type="UniPathway" id="UPA00051">
    <property type="reaction ID" value="UER00464"/>
</dbReference>
<evidence type="ECO:0000313" key="20">
    <source>
        <dbReference type="Proteomes" id="UP000230052"/>
    </source>
</evidence>
<dbReference type="InterPro" id="IPR000534">
    <property type="entry name" value="Semialdehyde_DH_NAD-bd"/>
</dbReference>
<dbReference type="PANTHER" id="PTHR46278">
    <property type="entry name" value="DEHYDROGENASE, PUTATIVE-RELATED"/>
    <property type="match status" value="1"/>
</dbReference>
<dbReference type="PANTHER" id="PTHR46278:SF2">
    <property type="entry name" value="ASPARTATE-SEMIALDEHYDE DEHYDROGENASE"/>
    <property type="match status" value="1"/>
</dbReference>
<comment type="similarity">
    <text evidence="5">Belongs to the aspartate-semialdehyde dehydrogenase family.</text>
</comment>
<dbReference type="NCBIfam" id="TIGR01296">
    <property type="entry name" value="asd_B"/>
    <property type="match status" value="1"/>
</dbReference>
<reference evidence="19 20" key="1">
    <citation type="submission" date="2017-09" db="EMBL/GenBank/DDBJ databases">
        <title>Depth-based differentiation of microbial function through sediment-hosted aquifers and enrichment of novel symbionts in the deep terrestrial subsurface.</title>
        <authorList>
            <person name="Probst A.J."/>
            <person name="Ladd B."/>
            <person name="Jarett J.K."/>
            <person name="Geller-Mcgrath D.E."/>
            <person name="Sieber C.M."/>
            <person name="Emerson J.B."/>
            <person name="Anantharaman K."/>
            <person name="Thomas B.C."/>
            <person name="Malmstrom R."/>
            <person name="Stieglmeier M."/>
            <person name="Klingl A."/>
            <person name="Woyke T."/>
            <person name="Ryan C.M."/>
            <person name="Banfield J.F."/>
        </authorList>
    </citation>
    <scope>NUCLEOTIDE SEQUENCE [LARGE SCALE GENOMIC DNA]</scope>
    <source>
        <strain evidence="19">CG07_land_8_20_14_0_80_42_15</strain>
    </source>
</reference>
<evidence type="ECO:0000256" key="13">
    <source>
        <dbReference type="ARBA" id="ARBA00023154"/>
    </source>
</evidence>
<feature type="active site" description="Acyl-thioester intermediate" evidence="17">
    <location>
        <position position="147"/>
    </location>
</feature>
<evidence type="ECO:0000256" key="5">
    <source>
        <dbReference type="ARBA" id="ARBA00010584"/>
    </source>
</evidence>
<evidence type="ECO:0000256" key="10">
    <source>
        <dbReference type="ARBA" id="ARBA00022857"/>
    </source>
</evidence>
<comment type="pathway">
    <text evidence="3">Amino-acid biosynthesis; L-lysine biosynthesis via DAP pathway; (S)-tetrahydrodipicolinate from L-aspartate: step 2/4.</text>
</comment>
<keyword evidence="12" id="KW-0560">Oxidoreductase</keyword>
<dbReference type="SUPFAM" id="SSF51735">
    <property type="entry name" value="NAD(P)-binding Rossmann-fold domains"/>
    <property type="match status" value="1"/>
</dbReference>
<dbReference type="InterPro" id="IPR005986">
    <property type="entry name" value="Asp_semialdehyde_DH_beta"/>
</dbReference>
<dbReference type="GO" id="GO:0046983">
    <property type="term" value="F:protein dimerization activity"/>
    <property type="evidence" value="ECO:0007669"/>
    <property type="project" value="InterPro"/>
</dbReference>
<dbReference type="InterPro" id="IPR012280">
    <property type="entry name" value="Semialdhyde_DH_dimer_dom"/>
</dbReference>
<dbReference type="Proteomes" id="UP000230052">
    <property type="component" value="Unassembled WGS sequence"/>
</dbReference>
<gene>
    <name evidence="19" type="ORF">COS99_07250</name>
</gene>
<dbReference type="GO" id="GO:0004073">
    <property type="term" value="F:aspartate-semialdehyde dehydrogenase activity"/>
    <property type="evidence" value="ECO:0007669"/>
    <property type="project" value="UniProtKB-UniRule"/>
</dbReference>
<keyword evidence="9" id="KW-0791">Threonine biosynthesis</keyword>
<dbReference type="UniPathway" id="UPA00034">
    <property type="reaction ID" value="UER00016"/>
</dbReference>
<feature type="domain" description="Semialdehyde dehydrogenase NAD-binding" evidence="18">
    <location>
        <begin position="5"/>
        <end position="119"/>
    </location>
</feature>
<protein>
    <recommendedName>
        <fullName evidence="7 16">Aspartate-semialdehyde dehydrogenase</fullName>
        <ecNumber evidence="7 16">1.2.1.11</ecNumber>
    </recommendedName>
</protein>
<sequence length="352" mass="38604">MKTYNVAVVGVGAVGIEMLRTLKNRNFPVGELKVLARSERDISVDGKPYHVSTVTPESFKGIDIALFAGTEGEKGAAVTFAPQAVKNGAVVIDNGADFRMRPDVPLVIPEVNPEDANPVRDFFLSRHREGISNGAKKHKGIIANPNCSTIQMVVALSPIYKLSKITRVIVSTYQAASGAGRSAADELVQQLKDITSGKQAAAPKVLPQRIAFNVFPHIGSFAEENYTSEEWKMVKETHKIMHDDNIKISATCARVPVITGHSEAVYIETEKPIKVEKIREVLEKAKGIKVLDDPLKNIYPNAFESEGKYDVFVGRIRRDPFVKNGYWLWVVSDNLLKGAALNAVQIAELLIA</sequence>
<dbReference type="GO" id="GO:0019877">
    <property type="term" value="P:diaminopimelate biosynthetic process"/>
    <property type="evidence" value="ECO:0007669"/>
    <property type="project" value="UniProtKB-KW"/>
</dbReference>
<proteinExistence type="inferred from homology"/>
<evidence type="ECO:0000256" key="11">
    <source>
        <dbReference type="ARBA" id="ARBA00022915"/>
    </source>
</evidence>
<keyword evidence="8" id="KW-0028">Amino-acid biosynthesis</keyword>
<evidence type="ECO:0000256" key="4">
    <source>
        <dbReference type="ARBA" id="ARBA00005097"/>
    </source>
</evidence>
<evidence type="ECO:0000256" key="17">
    <source>
        <dbReference type="PIRSR" id="PIRSR000148-1"/>
    </source>
</evidence>
<dbReference type="SUPFAM" id="SSF55347">
    <property type="entry name" value="Glyceraldehyde-3-phosphate dehydrogenase-like, C-terminal domain"/>
    <property type="match status" value="1"/>
</dbReference>
<evidence type="ECO:0000259" key="18">
    <source>
        <dbReference type="SMART" id="SM00859"/>
    </source>
</evidence>
<keyword evidence="10" id="KW-0521">NADP</keyword>
<dbReference type="Gene3D" id="3.40.50.720">
    <property type="entry name" value="NAD(P)-binding Rossmann-like Domain"/>
    <property type="match status" value="1"/>
</dbReference>
<dbReference type="Pfam" id="PF01118">
    <property type="entry name" value="Semialdhyde_dh"/>
    <property type="match status" value="1"/>
</dbReference>
<evidence type="ECO:0000256" key="15">
    <source>
        <dbReference type="ARBA" id="ARBA00047891"/>
    </source>
</evidence>
<dbReference type="GO" id="GO:0051287">
    <property type="term" value="F:NAD binding"/>
    <property type="evidence" value="ECO:0007669"/>
    <property type="project" value="InterPro"/>
</dbReference>
<dbReference type="PIRSF" id="PIRSF000148">
    <property type="entry name" value="ASA_dh"/>
    <property type="match status" value="1"/>
</dbReference>
<evidence type="ECO:0000256" key="16">
    <source>
        <dbReference type="NCBIfam" id="TIGR01296"/>
    </source>
</evidence>
<comment type="function">
    <text evidence="1">Catalyzes the NADPH-dependent formation of L-aspartate-semialdehyde (L-ASA) by the reductive dephosphorylation of L-aspartyl-4-phosphate.</text>
</comment>
<dbReference type="EMBL" id="PEWV01000071">
    <property type="protein sequence ID" value="PIU41126.1"/>
    <property type="molecule type" value="Genomic_DNA"/>
</dbReference>
<comment type="catalytic activity">
    <reaction evidence="15">
        <text>L-aspartate 4-semialdehyde + phosphate + NADP(+) = 4-phospho-L-aspartate + NADPH + H(+)</text>
        <dbReference type="Rhea" id="RHEA:24284"/>
        <dbReference type="ChEBI" id="CHEBI:15378"/>
        <dbReference type="ChEBI" id="CHEBI:43474"/>
        <dbReference type="ChEBI" id="CHEBI:57535"/>
        <dbReference type="ChEBI" id="CHEBI:57783"/>
        <dbReference type="ChEBI" id="CHEBI:58349"/>
        <dbReference type="ChEBI" id="CHEBI:537519"/>
        <dbReference type="EC" id="1.2.1.11"/>
    </reaction>
</comment>
<comment type="caution">
    <text evidence="19">The sequence shown here is derived from an EMBL/GenBank/DDBJ whole genome shotgun (WGS) entry which is preliminary data.</text>
</comment>
<dbReference type="Pfam" id="PF02774">
    <property type="entry name" value="Semialdhyde_dhC"/>
    <property type="match status" value="1"/>
</dbReference>
<dbReference type="GO" id="GO:0009088">
    <property type="term" value="P:threonine biosynthetic process"/>
    <property type="evidence" value="ECO:0007669"/>
    <property type="project" value="UniProtKB-UniRule"/>
</dbReference>
<keyword evidence="14" id="KW-0486">Methionine biosynthesis</keyword>
<evidence type="ECO:0000256" key="2">
    <source>
        <dbReference type="ARBA" id="ARBA00005021"/>
    </source>
</evidence>
<evidence type="ECO:0000256" key="7">
    <source>
        <dbReference type="ARBA" id="ARBA00013120"/>
    </source>
</evidence>
<dbReference type="GO" id="GO:0009097">
    <property type="term" value="P:isoleucine biosynthetic process"/>
    <property type="evidence" value="ECO:0007669"/>
    <property type="project" value="UniProtKB-UniRule"/>
</dbReference>
<comment type="pathway">
    <text evidence="4">Amino-acid biosynthesis; L-threonine biosynthesis; L-threonine from L-aspartate: step 2/5.</text>
</comment>
<keyword evidence="13" id="KW-0457">Lysine biosynthesis</keyword>
<evidence type="ECO:0000256" key="14">
    <source>
        <dbReference type="ARBA" id="ARBA00023167"/>
    </source>
</evidence>
<accession>A0A2J0L1J3</accession>
<dbReference type="UniPathway" id="UPA00050">
    <property type="reaction ID" value="UER00463"/>
</dbReference>
<dbReference type="InterPro" id="IPR036291">
    <property type="entry name" value="NAD(P)-bd_dom_sf"/>
</dbReference>
<dbReference type="PROSITE" id="PS01103">
    <property type="entry name" value="ASD"/>
    <property type="match status" value="1"/>
</dbReference>
<feature type="active site" description="Proton acceptor" evidence="17">
    <location>
        <position position="261"/>
    </location>
</feature>